<proteinExistence type="inferred from homology"/>
<comment type="caution">
    <text evidence="3">The sequence shown here is derived from an EMBL/GenBank/DDBJ whole genome shotgun (WGS) entry which is preliminary data.</text>
</comment>
<dbReference type="PRINTS" id="PR00080">
    <property type="entry name" value="SDRFAMILY"/>
</dbReference>
<comment type="similarity">
    <text evidence="1">Belongs to the short-chain dehydrogenases/reductases (SDR) family.</text>
</comment>
<dbReference type="RefSeq" id="WP_154755048.1">
    <property type="nucleotide sequence ID" value="NZ_WMBA01000002.1"/>
</dbReference>
<dbReference type="GO" id="GO:0016491">
    <property type="term" value="F:oxidoreductase activity"/>
    <property type="evidence" value="ECO:0007669"/>
    <property type="project" value="UniProtKB-KW"/>
</dbReference>
<dbReference type="EMBL" id="WMBA01000002">
    <property type="protein sequence ID" value="MTD52825.1"/>
    <property type="molecule type" value="Genomic_DNA"/>
</dbReference>
<sequence length="246" mass="24992">MSTLTGKVAIVTGASKGIGAGIARALGAAGATVVVDYSSDEQGAAATVSAITDANGKAIAIQADVSQPGDVTRLFEEAGPVDILVNNAAAYSLQPFEDITVAEFHRQYEVNVLGTILTSQAFSGQAGDRGGAIINILTAGITANLPGQALYTSTKGALTNLTRVLANELAPRGIRVNAIAPGATDTEGSRAQGLFEKDLTDAVVSRTPLGRIGHPDDIGPVATFLASDDARWVTGDVIFASGGLRS</sequence>
<evidence type="ECO:0000256" key="2">
    <source>
        <dbReference type="ARBA" id="ARBA00023002"/>
    </source>
</evidence>
<dbReference type="FunFam" id="3.40.50.720:FF:000084">
    <property type="entry name" value="Short-chain dehydrogenase reductase"/>
    <property type="match status" value="1"/>
</dbReference>
<evidence type="ECO:0000256" key="1">
    <source>
        <dbReference type="ARBA" id="ARBA00006484"/>
    </source>
</evidence>
<dbReference type="PANTHER" id="PTHR43639">
    <property type="entry name" value="OXIDOREDUCTASE, SHORT-CHAIN DEHYDROGENASE/REDUCTASE FAMILY (AFU_ORTHOLOGUE AFUA_5G02870)"/>
    <property type="match status" value="1"/>
</dbReference>
<reference evidence="3 4" key="1">
    <citation type="submission" date="2019-11" db="EMBL/GenBank/DDBJ databases">
        <title>Draft genome of Amycolatopsis RM579.</title>
        <authorList>
            <person name="Duangmal K."/>
            <person name="Mingma R."/>
        </authorList>
    </citation>
    <scope>NUCLEOTIDE SEQUENCE [LARGE SCALE GENOMIC DNA]</scope>
    <source>
        <strain evidence="3 4">RM579</strain>
    </source>
</reference>
<dbReference type="SUPFAM" id="SSF51735">
    <property type="entry name" value="NAD(P)-binding Rossmann-fold domains"/>
    <property type="match status" value="1"/>
</dbReference>
<dbReference type="PRINTS" id="PR00081">
    <property type="entry name" value="GDHRDH"/>
</dbReference>
<dbReference type="PANTHER" id="PTHR43639:SF1">
    <property type="entry name" value="SHORT-CHAIN DEHYDROGENASE_REDUCTASE FAMILY PROTEIN"/>
    <property type="match status" value="1"/>
</dbReference>
<dbReference type="Gene3D" id="3.40.50.720">
    <property type="entry name" value="NAD(P)-binding Rossmann-like Domain"/>
    <property type="match status" value="1"/>
</dbReference>
<protein>
    <submittedName>
        <fullName evidence="3">SDR family oxidoreductase</fullName>
    </submittedName>
</protein>
<name>A0A6N7YIT0_9PSEU</name>
<keyword evidence="4" id="KW-1185">Reference proteome</keyword>
<accession>A0A6N7YIT0</accession>
<dbReference type="AlphaFoldDB" id="A0A6N7YIT0"/>
<dbReference type="Pfam" id="PF13561">
    <property type="entry name" value="adh_short_C2"/>
    <property type="match status" value="1"/>
</dbReference>
<dbReference type="Proteomes" id="UP000440096">
    <property type="component" value="Unassembled WGS sequence"/>
</dbReference>
<evidence type="ECO:0000313" key="3">
    <source>
        <dbReference type="EMBL" id="MTD52825.1"/>
    </source>
</evidence>
<evidence type="ECO:0000313" key="4">
    <source>
        <dbReference type="Proteomes" id="UP000440096"/>
    </source>
</evidence>
<dbReference type="OrthoDB" id="9803333at2"/>
<gene>
    <name evidence="3" type="ORF">GKO32_02365</name>
</gene>
<dbReference type="InterPro" id="IPR036291">
    <property type="entry name" value="NAD(P)-bd_dom_sf"/>
</dbReference>
<dbReference type="InterPro" id="IPR002347">
    <property type="entry name" value="SDR_fam"/>
</dbReference>
<organism evidence="3 4">
    <name type="scientific">Amycolatopsis pithecellobii</name>
    <dbReference type="NCBI Taxonomy" id="664692"/>
    <lineage>
        <taxon>Bacteria</taxon>
        <taxon>Bacillati</taxon>
        <taxon>Actinomycetota</taxon>
        <taxon>Actinomycetes</taxon>
        <taxon>Pseudonocardiales</taxon>
        <taxon>Pseudonocardiaceae</taxon>
        <taxon>Amycolatopsis</taxon>
    </lineage>
</organism>
<keyword evidence="2" id="KW-0560">Oxidoreductase</keyword>